<evidence type="ECO:0000313" key="9">
    <source>
        <dbReference type="Proteomes" id="UP000076927"/>
    </source>
</evidence>
<keyword evidence="5 7" id="KW-1133">Transmembrane helix</keyword>
<evidence type="ECO:0000256" key="6">
    <source>
        <dbReference type="ARBA" id="ARBA00023136"/>
    </source>
</evidence>
<gene>
    <name evidence="8" type="ORF">SY83_03655</name>
</gene>
<dbReference type="GO" id="GO:0005886">
    <property type="term" value="C:plasma membrane"/>
    <property type="evidence" value="ECO:0007669"/>
    <property type="project" value="UniProtKB-SubCell"/>
</dbReference>
<dbReference type="PANTHER" id="PTHR36835:SF1">
    <property type="entry name" value="CYTOCHROME BO(3) UBIQUINOL OXIDASE SUBUNIT 4"/>
    <property type="match status" value="1"/>
</dbReference>
<feature type="transmembrane region" description="Helical" evidence="7">
    <location>
        <begin position="51"/>
        <end position="71"/>
    </location>
</feature>
<keyword evidence="6 7" id="KW-0472">Membrane</keyword>
<evidence type="ECO:0000256" key="4">
    <source>
        <dbReference type="ARBA" id="ARBA00022692"/>
    </source>
</evidence>
<dbReference type="RefSeq" id="WP_068604339.1">
    <property type="nucleotide sequence ID" value="NZ_CP011388.1"/>
</dbReference>
<keyword evidence="9" id="KW-1185">Reference proteome</keyword>
<evidence type="ECO:0000256" key="7">
    <source>
        <dbReference type="SAM" id="Phobius"/>
    </source>
</evidence>
<dbReference type="GO" id="GO:0015990">
    <property type="term" value="P:electron transport coupled proton transport"/>
    <property type="evidence" value="ECO:0007669"/>
    <property type="project" value="TreeGrafter"/>
</dbReference>
<proteinExistence type="inferred from homology"/>
<dbReference type="GO" id="GO:0019646">
    <property type="term" value="P:aerobic electron transport chain"/>
    <property type="evidence" value="ECO:0007669"/>
    <property type="project" value="TreeGrafter"/>
</dbReference>
<dbReference type="Pfam" id="PF03626">
    <property type="entry name" value="COX4_pro"/>
    <property type="match status" value="1"/>
</dbReference>
<protein>
    <submittedName>
        <fullName evidence="8">Cytochrome C oxidase subunit IV</fullName>
    </submittedName>
</protein>
<reference evidence="8 9" key="1">
    <citation type="submission" date="2015-01" db="EMBL/GenBank/DDBJ databases">
        <title>Paenibacillus swuensis/DY6/whole genome sequencing.</title>
        <authorList>
            <person name="Kim M.K."/>
            <person name="Srinivasan S."/>
            <person name="Lee J.-J."/>
        </authorList>
    </citation>
    <scope>NUCLEOTIDE SEQUENCE [LARGE SCALE GENOMIC DNA]</scope>
    <source>
        <strain evidence="8 9">DY6</strain>
    </source>
</reference>
<evidence type="ECO:0000313" key="8">
    <source>
        <dbReference type="EMBL" id="ANE45552.1"/>
    </source>
</evidence>
<evidence type="ECO:0000256" key="3">
    <source>
        <dbReference type="ARBA" id="ARBA00022475"/>
    </source>
</evidence>
<dbReference type="AlphaFoldDB" id="A0A172TF22"/>
<evidence type="ECO:0000256" key="2">
    <source>
        <dbReference type="ARBA" id="ARBA00008079"/>
    </source>
</evidence>
<dbReference type="InterPro" id="IPR005171">
    <property type="entry name" value="Cyt_c_oxidase_su4_prok"/>
</dbReference>
<dbReference type="GO" id="GO:0009486">
    <property type="term" value="F:cytochrome bo3 ubiquinol oxidase activity"/>
    <property type="evidence" value="ECO:0007669"/>
    <property type="project" value="TreeGrafter"/>
</dbReference>
<sequence>MSAPQQTTEQDGRRRRAHEGPRNHYIAFIFSLVLTLIAFAAVMAGEMNRKFVIAILLTMAALQVIMQLAYWMHMKDRGHLFPIIGLLFGGFVASSMVVMALYWAFW</sequence>
<feature type="transmembrane region" description="Helical" evidence="7">
    <location>
        <begin position="83"/>
        <end position="105"/>
    </location>
</feature>
<dbReference type="GO" id="GO:0015078">
    <property type="term" value="F:proton transmembrane transporter activity"/>
    <property type="evidence" value="ECO:0007669"/>
    <property type="project" value="TreeGrafter"/>
</dbReference>
<evidence type="ECO:0000256" key="1">
    <source>
        <dbReference type="ARBA" id="ARBA00004651"/>
    </source>
</evidence>
<dbReference type="PATRIC" id="fig|1178515.4.peg.724"/>
<name>A0A172TF22_9BACL</name>
<accession>A0A172TF22</accession>
<feature type="transmembrane region" description="Helical" evidence="7">
    <location>
        <begin position="25"/>
        <end position="45"/>
    </location>
</feature>
<keyword evidence="4 7" id="KW-0812">Transmembrane</keyword>
<dbReference type="KEGG" id="pswu:SY83_03655"/>
<organism evidence="8 9">
    <name type="scientific">Paenibacillus swuensis</name>
    <dbReference type="NCBI Taxonomy" id="1178515"/>
    <lineage>
        <taxon>Bacteria</taxon>
        <taxon>Bacillati</taxon>
        <taxon>Bacillota</taxon>
        <taxon>Bacilli</taxon>
        <taxon>Bacillales</taxon>
        <taxon>Paenibacillaceae</taxon>
        <taxon>Paenibacillus</taxon>
    </lineage>
</organism>
<dbReference type="EMBL" id="CP011388">
    <property type="protein sequence ID" value="ANE45552.1"/>
    <property type="molecule type" value="Genomic_DNA"/>
</dbReference>
<dbReference type="PANTHER" id="PTHR36835">
    <property type="entry name" value="CYTOCHROME BO(3) UBIQUINOL OXIDASE SUBUNIT 4"/>
    <property type="match status" value="1"/>
</dbReference>
<keyword evidence="3" id="KW-1003">Cell membrane</keyword>
<dbReference type="Proteomes" id="UP000076927">
    <property type="component" value="Chromosome"/>
</dbReference>
<dbReference type="STRING" id="1178515.SY83_03655"/>
<evidence type="ECO:0000256" key="5">
    <source>
        <dbReference type="ARBA" id="ARBA00022989"/>
    </source>
</evidence>
<dbReference type="OrthoDB" id="2989516at2"/>
<comment type="subcellular location">
    <subcellularLocation>
        <location evidence="1">Cell membrane</location>
        <topology evidence="1">Multi-pass membrane protein</topology>
    </subcellularLocation>
</comment>
<dbReference type="GO" id="GO:0009319">
    <property type="term" value="C:cytochrome o ubiquinol oxidase complex"/>
    <property type="evidence" value="ECO:0007669"/>
    <property type="project" value="TreeGrafter"/>
</dbReference>
<comment type="similarity">
    <text evidence="2">Belongs to the cytochrome c oxidase bacterial subunit 4 family.</text>
</comment>
<dbReference type="InterPro" id="IPR050968">
    <property type="entry name" value="Cytochrome_c_oxidase_bac_sub4"/>
</dbReference>